<organism evidence="1 2">
    <name type="scientific">Strigomonas culicis</name>
    <dbReference type="NCBI Taxonomy" id="28005"/>
    <lineage>
        <taxon>Eukaryota</taxon>
        <taxon>Discoba</taxon>
        <taxon>Euglenozoa</taxon>
        <taxon>Kinetoplastea</taxon>
        <taxon>Metakinetoplastina</taxon>
        <taxon>Trypanosomatida</taxon>
        <taxon>Trypanosomatidae</taxon>
        <taxon>Strigomonadinae</taxon>
        <taxon>Strigomonas</taxon>
    </lineage>
</organism>
<dbReference type="Proteomes" id="UP000015354">
    <property type="component" value="Unassembled WGS sequence"/>
</dbReference>
<dbReference type="OrthoDB" id="10682861at2759"/>
<evidence type="ECO:0000313" key="2">
    <source>
        <dbReference type="Proteomes" id="UP000015354"/>
    </source>
</evidence>
<name>S9TLU4_9TRYP</name>
<reference evidence="1 2" key="1">
    <citation type="journal article" date="2013" name="PLoS ONE">
        <title>Predicting the Proteins of Angomonas deanei, Strigomonas culicis and Their Respective Endosymbionts Reveals New Aspects of the Trypanosomatidae Family.</title>
        <authorList>
            <person name="Motta M.C."/>
            <person name="Martins A.C."/>
            <person name="de Souza S.S."/>
            <person name="Catta-Preta C.M."/>
            <person name="Silva R."/>
            <person name="Klein C.C."/>
            <person name="de Almeida L.G."/>
            <person name="de Lima Cunha O."/>
            <person name="Ciapina L.P."/>
            <person name="Brocchi M."/>
            <person name="Colabardini A.C."/>
            <person name="de Araujo Lima B."/>
            <person name="Machado C.R."/>
            <person name="de Almeida Soares C.M."/>
            <person name="Probst C.M."/>
            <person name="de Menezes C.B."/>
            <person name="Thompson C.E."/>
            <person name="Bartholomeu D.C."/>
            <person name="Gradia D.F."/>
            <person name="Pavoni D.P."/>
            <person name="Grisard E.C."/>
            <person name="Fantinatti-Garboggini F."/>
            <person name="Marchini F.K."/>
            <person name="Rodrigues-Luiz G.F."/>
            <person name="Wagner G."/>
            <person name="Goldman G.H."/>
            <person name="Fietto J.L."/>
            <person name="Elias M.C."/>
            <person name="Goldman M.H."/>
            <person name="Sagot M.F."/>
            <person name="Pereira M."/>
            <person name="Stoco P.H."/>
            <person name="de Mendonca-Neto R.P."/>
            <person name="Teixeira S.M."/>
            <person name="Maciel T.E."/>
            <person name="de Oliveira Mendes T.A."/>
            <person name="Urmenyi T.P."/>
            <person name="de Souza W."/>
            <person name="Schenkman S."/>
            <person name="de Vasconcelos A.T."/>
        </authorList>
    </citation>
    <scope>NUCLEOTIDE SEQUENCE [LARGE SCALE GENOMIC DNA]</scope>
</reference>
<accession>S9TLU4</accession>
<protein>
    <submittedName>
        <fullName evidence="1">Uncharacterized protein</fullName>
    </submittedName>
</protein>
<dbReference type="AlphaFoldDB" id="S9TLU4"/>
<sequence>MGQLPLSSSAVARRCLEQLVLLAAHTVVEGGGRARGVARKADPATAPKLKEQTAADVQLVWLRALALVATTYAAQHAQTTKHTAAEQELPQTACDNAVFLQCAIVRRLRRVVAAAAAAAAALNADEALAAAFARLAPAEQAAVRIVLAPAWAPPAAPDAVVSLIKAKPGALGALLGGRRAVAGALVVTAPADLLQHTLYNMGLTNVTPEMYLDYVAVLRALPAEALLSYFAATGKDAVVALFAPFVTHARVLTAALAPAR</sequence>
<gene>
    <name evidence="1" type="ORF">STCU_10409</name>
</gene>
<dbReference type="EMBL" id="ATMH01010307">
    <property type="protein sequence ID" value="EPY17774.1"/>
    <property type="molecule type" value="Genomic_DNA"/>
</dbReference>
<evidence type="ECO:0000313" key="1">
    <source>
        <dbReference type="EMBL" id="EPY17774.1"/>
    </source>
</evidence>
<keyword evidence="2" id="KW-1185">Reference proteome</keyword>
<comment type="caution">
    <text evidence="1">The sequence shown here is derived from an EMBL/GenBank/DDBJ whole genome shotgun (WGS) entry which is preliminary data.</text>
</comment>
<proteinExistence type="predicted"/>